<dbReference type="Gene3D" id="1.10.10.10">
    <property type="entry name" value="Winged helix-like DNA-binding domain superfamily/Winged helix DNA-binding domain"/>
    <property type="match status" value="1"/>
</dbReference>
<keyword evidence="2" id="KW-0238">DNA-binding</keyword>
<dbReference type="PANTHER" id="PTHR43537:SF24">
    <property type="entry name" value="GLUCONATE OPERON TRANSCRIPTIONAL REPRESSOR"/>
    <property type="match status" value="1"/>
</dbReference>
<evidence type="ECO:0000256" key="3">
    <source>
        <dbReference type="ARBA" id="ARBA00023163"/>
    </source>
</evidence>
<evidence type="ECO:0000256" key="1">
    <source>
        <dbReference type="ARBA" id="ARBA00023015"/>
    </source>
</evidence>
<organism evidence="5 6">
    <name type="scientific">Nonomuraea rosea</name>
    <dbReference type="NCBI Taxonomy" id="638574"/>
    <lineage>
        <taxon>Bacteria</taxon>
        <taxon>Bacillati</taxon>
        <taxon>Actinomycetota</taxon>
        <taxon>Actinomycetes</taxon>
        <taxon>Streptosporangiales</taxon>
        <taxon>Streptosporangiaceae</taxon>
        <taxon>Nonomuraea</taxon>
    </lineage>
</organism>
<sequence length="218" mass="23705">MTDSPAPAPALPRRQVLADDVYDVLREMLLSGHIPHGSRVKIDALAAQLKISNTPIRQALGRLEADGLVSKHPYRGFVAADLPDRKTISDMYECRLLLEPPTAARAAQEFRAEDRAFLRRQVDVPGGDLTLLAKADELLHGKLATMSGNLVVADALERLLVRSRGFRIFYAKEGAIELTRDEHESIVRAVVAGDGPAAADAMTAHLRSAGERMLASLP</sequence>
<dbReference type="Pfam" id="PF07729">
    <property type="entry name" value="FCD"/>
    <property type="match status" value="1"/>
</dbReference>
<dbReference type="InterPro" id="IPR036388">
    <property type="entry name" value="WH-like_DNA-bd_sf"/>
</dbReference>
<dbReference type="SUPFAM" id="SSF46785">
    <property type="entry name" value="Winged helix' DNA-binding domain"/>
    <property type="match status" value="1"/>
</dbReference>
<dbReference type="Pfam" id="PF00392">
    <property type="entry name" value="GntR"/>
    <property type="match status" value="1"/>
</dbReference>
<dbReference type="SUPFAM" id="SSF48008">
    <property type="entry name" value="GntR ligand-binding domain-like"/>
    <property type="match status" value="1"/>
</dbReference>
<evidence type="ECO:0000256" key="2">
    <source>
        <dbReference type="ARBA" id="ARBA00023125"/>
    </source>
</evidence>
<gene>
    <name evidence="5" type="ORF">GCM10022419_012990</name>
</gene>
<dbReference type="InterPro" id="IPR011711">
    <property type="entry name" value="GntR_C"/>
</dbReference>
<comment type="caution">
    <text evidence="5">The sequence shown here is derived from an EMBL/GenBank/DDBJ whole genome shotgun (WGS) entry which is preliminary data.</text>
</comment>
<proteinExistence type="predicted"/>
<dbReference type="Proteomes" id="UP001500630">
    <property type="component" value="Unassembled WGS sequence"/>
</dbReference>
<dbReference type="SMART" id="SM00345">
    <property type="entry name" value="HTH_GNTR"/>
    <property type="match status" value="1"/>
</dbReference>
<reference evidence="6" key="1">
    <citation type="journal article" date="2019" name="Int. J. Syst. Evol. Microbiol.">
        <title>The Global Catalogue of Microorganisms (GCM) 10K type strain sequencing project: providing services to taxonomists for standard genome sequencing and annotation.</title>
        <authorList>
            <consortium name="The Broad Institute Genomics Platform"/>
            <consortium name="The Broad Institute Genome Sequencing Center for Infectious Disease"/>
            <person name="Wu L."/>
            <person name="Ma J."/>
        </authorList>
    </citation>
    <scope>NUCLEOTIDE SEQUENCE [LARGE SCALE GENOMIC DNA]</scope>
    <source>
        <strain evidence="6">JCM 17326</strain>
    </source>
</reference>
<dbReference type="InterPro" id="IPR036390">
    <property type="entry name" value="WH_DNA-bd_sf"/>
</dbReference>
<dbReference type="RefSeq" id="WP_345559656.1">
    <property type="nucleotide sequence ID" value="NZ_BAABDQ010000002.1"/>
</dbReference>
<feature type="domain" description="HTH gntR-type" evidence="4">
    <location>
        <begin position="15"/>
        <end position="82"/>
    </location>
</feature>
<keyword evidence="6" id="KW-1185">Reference proteome</keyword>
<keyword evidence="1" id="KW-0805">Transcription regulation</keyword>
<dbReference type="InterPro" id="IPR008920">
    <property type="entry name" value="TF_FadR/GntR_C"/>
</dbReference>
<dbReference type="PANTHER" id="PTHR43537">
    <property type="entry name" value="TRANSCRIPTIONAL REGULATOR, GNTR FAMILY"/>
    <property type="match status" value="1"/>
</dbReference>
<evidence type="ECO:0000313" key="5">
    <source>
        <dbReference type="EMBL" id="GAA3534903.1"/>
    </source>
</evidence>
<dbReference type="CDD" id="cd07377">
    <property type="entry name" value="WHTH_GntR"/>
    <property type="match status" value="1"/>
</dbReference>
<protein>
    <submittedName>
        <fullName evidence="5">GntR family transcriptional regulator</fullName>
    </submittedName>
</protein>
<name>A0ABP6VH12_9ACTN</name>
<dbReference type="InterPro" id="IPR000524">
    <property type="entry name" value="Tscrpt_reg_HTH_GntR"/>
</dbReference>
<accession>A0ABP6VH12</accession>
<dbReference type="Gene3D" id="1.20.120.530">
    <property type="entry name" value="GntR ligand-binding domain-like"/>
    <property type="match status" value="1"/>
</dbReference>
<evidence type="ECO:0000259" key="4">
    <source>
        <dbReference type="PROSITE" id="PS50949"/>
    </source>
</evidence>
<dbReference type="EMBL" id="BAABDQ010000002">
    <property type="protein sequence ID" value="GAA3534903.1"/>
    <property type="molecule type" value="Genomic_DNA"/>
</dbReference>
<dbReference type="PROSITE" id="PS50949">
    <property type="entry name" value="HTH_GNTR"/>
    <property type="match status" value="1"/>
</dbReference>
<keyword evidence="3" id="KW-0804">Transcription</keyword>
<evidence type="ECO:0000313" key="6">
    <source>
        <dbReference type="Proteomes" id="UP001500630"/>
    </source>
</evidence>
<dbReference type="SMART" id="SM00895">
    <property type="entry name" value="FCD"/>
    <property type="match status" value="1"/>
</dbReference>